<evidence type="ECO:0000313" key="2">
    <source>
        <dbReference type="Proteomes" id="UP000580250"/>
    </source>
</evidence>
<sequence length="41" mass="4501">MKVTIFGCFITTLIVGCFVSLIDGDTVEQNLKDLESSSMMN</sequence>
<dbReference type="AlphaFoldDB" id="A0A6V7UYJ6"/>
<evidence type="ECO:0000313" key="1">
    <source>
        <dbReference type="EMBL" id="CAD2167734.1"/>
    </source>
</evidence>
<proteinExistence type="predicted"/>
<name>A0A6V7UYJ6_MELEN</name>
<dbReference type="Proteomes" id="UP000580250">
    <property type="component" value="Unassembled WGS sequence"/>
</dbReference>
<organism evidence="1 2">
    <name type="scientific">Meloidogyne enterolobii</name>
    <name type="common">Root-knot nematode worm</name>
    <name type="synonym">Meloidogyne mayaguensis</name>
    <dbReference type="NCBI Taxonomy" id="390850"/>
    <lineage>
        <taxon>Eukaryota</taxon>
        <taxon>Metazoa</taxon>
        <taxon>Ecdysozoa</taxon>
        <taxon>Nematoda</taxon>
        <taxon>Chromadorea</taxon>
        <taxon>Rhabditida</taxon>
        <taxon>Tylenchina</taxon>
        <taxon>Tylenchomorpha</taxon>
        <taxon>Tylenchoidea</taxon>
        <taxon>Meloidogynidae</taxon>
        <taxon>Meloidogyninae</taxon>
        <taxon>Meloidogyne</taxon>
    </lineage>
</organism>
<dbReference type="EMBL" id="CAJEWN010000131">
    <property type="protein sequence ID" value="CAD2167734.1"/>
    <property type="molecule type" value="Genomic_DNA"/>
</dbReference>
<protein>
    <submittedName>
        <fullName evidence="1">Uncharacterized protein</fullName>
    </submittedName>
</protein>
<accession>A0A6V7UYJ6</accession>
<dbReference type="PROSITE" id="PS51257">
    <property type="entry name" value="PROKAR_LIPOPROTEIN"/>
    <property type="match status" value="1"/>
</dbReference>
<comment type="caution">
    <text evidence="1">The sequence shown here is derived from an EMBL/GenBank/DDBJ whole genome shotgun (WGS) entry which is preliminary data.</text>
</comment>
<reference evidence="1 2" key="1">
    <citation type="submission" date="2020-08" db="EMBL/GenBank/DDBJ databases">
        <authorList>
            <person name="Koutsovoulos G."/>
            <person name="Danchin GJ E."/>
        </authorList>
    </citation>
    <scope>NUCLEOTIDE SEQUENCE [LARGE SCALE GENOMIC DNA]</scope>
</reference>
<gene>
    <name evidence="1" type="ORF">MENT_LOCUS19040</name>
</gene>